<organism evidence="3 4">
    <name type="scientific">Virgisporangium aurantiacum</name>
    <dbReference type="NCBI Taxonomy" id="175570"/>
    <lineage>
        <taxon>Bacteria</taxon>
        <taxon>Bacillati</taxon>
        <taxon>Actinomycetota</taxon>
        <taxon>Actinomycetes</taxon>
        <taxon>Micromonosporales</taxon>
        <taxon>Micromonosporaceae</taxon>
        <taxon>Virgisporangium</taxon>
    </lineage>
</organism>
<dbReference type="GO" id="GO:0016491">
    <property type="term" value="F:oxidoreductase activity"/>
    <property type="evidence" value="ECO:0007669"/>
    <property type="project" value="InterPro"/>
</dbReference>
<dbReference type="SUPFAM" id="SSF50129">
    <property type="entry name" value="GroES-like"/>
    <property type="match status" value="1"/>
</dbReference>
<evidence type="ECO:0000259" key="2">
    <source>
        <dbReference type="SMART" id="SM00829"/>
    </source>
</evidence>
<dbReference type="PANTHER" id="PTHR44013:SF1">
    <property type="entry name" value="ZINC-TYPE ALCOHOL DEHYDROGENASE-LIKE PROTEIN C16A3.02C"/>
    <property type="match status" value="1"/>
</dbReference>
<feature type="domain" description="Enoyl reductase (ER)" evidence="2">
    <location>
        <begin position="10"/>
        <end position="303"/>
    </location>
</feature>
<dbReference type="InterPro" id="IPR011032">
    <property type="entry name" value="GroES-like_sf"/>
</dbReference>
<dbReference type="Pfam" id="PF00107">
    <property type="entry name" value="ADH_zinc_N"/>
    <property type="match status" value="1"/>
</dbReference>
<name>A0A8J3ZA54_9ACTN</name>
<evidence type="ECO:0000313" key="3">
    <source>
        <dbReference type="EMBL" id="GIJ57593.1"/>
    </source>
</evidence>
<dbReference type="SMART" id="SM00829">
    <property type="entry name" value="PKS_ER"/>
    <property type="match status" value="1"/>
</dbReference>
<dbReference type="InterPro" id="IPR013149">
    <property type="entry name" value="ADH-like_C"/>
</dbReference>
<dbReference type="AlphaFoldDB" id="A0A8J3ZA54"/>
<dbReference type="Gene3D" id="3.40.50.720">
    <property type="entry name" value="NAD(P)-binding Rossmann-like Domain"/>
    <property type="match status" value="1"/>
</dbReference>
<protein>
    <submittedName>
        <fullName evidence="3">NADPH:quinone reductase</fullName>
    </submittedName>
</protein>
<dbReference type="InterPro" id="IPR020843">
    <property type="entry name" value="ER"/>
</dbReference>
<dbReference type="EMBL" id="BOPG01000032">
    <property type="protein sequence ID" value="GIJ57593.1"/>
    <property type="molecule type" value="Genomic_DNA"/>
</dbReference>
<dbReference type="RefSeq" id="WP_203997047.1">
    <property type="nucleotide sequence ID" value="NZ_BOPG01000032.1"/>
</dbReference>
<sequence>MKAVVTAEQGAKPEVSEVPTPQPGTGEVLVKVRASSINGFDVSVAAGYLAGMMEHRYPVVLGKDFAGTVEAVGAGVTRFAVGDPVFGVVTKPFLGDGGFGQYVTVPEEIGIARLPDGVAATAAGALGLAGTAAADALAATAPQAGETVLVSGATGGVGAIAVQYAAAAGARVVATARPGEEADFVRDLGAHEVVDYTGDLDSQLRAVSPDGVDVVLHFAGDGAVLAAALTEKGRLASTLGYGPDQHPAAVFIMANPTGETLDRLAADVAGGKLTVPVAHTYPLDEVPAAFDAFTAGTRGKIAVTVD</sequence>
<dbReference type="SUPFAM" id="SSF51735">
    <property type="entry name" value="NAD(P)-binding Rossmann-fold domains"/>
    <property type="match status" value="1"/>
</dbReference>
<evidence type="ECO:0000313" key="4">
    <source>
        <dbReference type="Proteomes" id="UP000612585"/>
    </source>
</evidence>
<dbReference type="PANTHER" id="PTHR44013">
    <property type="entry name" value="ZINC-TYPE ALCOHOL DEHYDROGENASE-LIKE PROTEIN C16A3.02C"/>
    <property type="match status" value="1"/>
</dbReference>
<dbReference type="InterPro" id="IPR052733">
    <property type="entry name" value="Chloroplast_QOR"/>
</dbReference>
<dbReference type="Proteomes" id="UP000612585">
    <property type="component" value="Unassembled WGS sequence"/>
</dbReference>
<dbReference type="InterPro" id="IPR036291">
    <property type="entry name" value="NAD(P)-bd_dom_sf"/>
</dbReference>
<dbReference type="CDD" id="cd05289">
    <property type="entry name" value="MDR_like_2"/>
    <property type="match status" value="1"/>
</dbReference>
<keyword evidence="4" id="KW-1185">Reference proteome</keyword>
<dbReference type="Pfam" id="PF08240">
    <property type="entry name" value="ADH_N"/>
    <property type="match status" value="1"/>
</dbReference>
<evidence type="ECO:0000256" key="1">
    <source>
        <dbReference type="SAM" id="MobiDB-lite"/>
    </source>
</evidence>
<proteinExistence type="predicted"/>
<comment type="caution">
    <text evidence="3">The sequence shown here is derived from an EMBL/GenBank/DDBJ whole genome shotgun (WGS) entry which is preliminary data.</text>
</comment>
<dbReference type="Gene3D" id="3.90.180.10">
    <property type="entry name" value="Medium-chain alcohol dehydrogenases, catalytic domain"/>
    <property type="match status" value="1"/>
</dbReference>
<reference evidence="3" key="1">
    <citation type="submission" date="2021-01" db="EMBL/GenBank/DDBJ databases">
        <title>Whole genome shotgun sequence of Virgisporangium aurantiacum NBRC 16421.</title>
        <authorList>
            <person name="Komaki H."/>
            <person name="Tamura T."/>
        </authorList>
    </citation>
    <scope>NUCLEOTIDE SEQUENCE</scope>
    <source>
        <strain evidence="3">NBRC 16421</strain>
    </source>
</reference>
<feature type="region of interest" description="Disordered" evidence="1">
    <location>
        <begin position="1"/>
        <end position="24"/>
    </location>
</feature>
<accession>A0A8J3ZA54</accession>
<dbReference type="InterPro" id="IPR013154">
    <property type="entry name" value="ADH-like_N"/>
</dbReference>
<gene>
    <name evidence="3" type="ORF">Vau01_051090</name>
</gene>